<dbReference type="SUPFAM" id="SSF48452">
    <property type="entry name" value="TPR-like"/>
    <property type="match status" value="1"/>
</dbReference>
<protein>
    <submittedName>
        <fullName evidence="3">Transcriptional regulator with XRE-family HTH domain</fullName>
    </submittedName>
</protein>
<evidence type="ECO:0000313" key="4">
    <source>
        <dbReference type="Proteomes" id="UP001519293"/>
    </source>
</evidence>
<dbReference type="PROSITE" id="PS50943">
    <property type="entry name" value="HTH_CROC1"/>
    <property type="match status" value="1"/>
</dbReference>
<dbReference type="Proteomes" id="UP001519293">
    <property type="component" value="Unassembled WGS sequence"/>
</dbReference>
<evidence type="ECO:0000256" key="1">
    <source>
        <dbReference type="ARBA" id="ARBA00023125"/>
    </source>
</evidence>
<name>A0ABS4RIE1_9BACI</name>
<keyword evidence="1" id="KW-0238">DNA-binding</keyword>
<dbReference type="Pfam" id="PF12844">
    <property type="entry name" value="HTH_19"/>
    <property type="match status" value="1"/>
</dbReference>
<dbReference type="EMBL" id="JAGIKZ010000025">
    <property type="protein sequence ID" value="MBP2242677.1"/>
    <property type="molecule type" value="Genomic_DNA"/>
</dbReference>
<evidence type="ECO:0000259" key="2">
    <source>
        <dbReference type="PROSITE" id="PS50943"/>
    </source>
</evidence>
<dbReference type="PANTHER" id="PTHR46797:SF1">
    <property type="entry name" value="METHYLPHOSPHONATE SYNTHASE"/>
    <property type="match status" value="1"/>
</dbReference>
<dbReference type="CDD" id="cd00093">
    <property type="entry name" value="HTH_XRE"/>
    <property type="match status" value="1"/>
</dbReference>
<dbReference type="InterPro" id="IPR010982">
    <property type="entry name" value="Lambda_DNA-bd_dom_sf"/>
</dbReference>
<dbReference type="InterPro" id="IPR001387">
    <property type="entry name" value="Cro/C1-type_HTH"/>
</dbReference>
<dbReference type="InterPro" id="IPR050807">
    <property type="entry name" value="TransReg_Diox_bact_type"/>
</dbReference>
<organism evidence="3 4">
    <name type="scientific">Cytobacillus eiseniae</name>
    <dbReference type="NCBI Taxonomy" id="762947"/>
    <lineage>
        <taxon>Bacteria</taxon>
        <taxon>Bacillati</taxon>
        <taxon>Bacillota</taxon>
        <taxon>Bacilli</taxon>
        <taxon>Bacillales</taxon>
        <taxon>Bacillaceae</taxon>
        <taxon>Cytobacillus</taxon>
    </lineage>
</organism>
<gene>
    <name evidence="3" type="ORF">J2Z40_003257</name>
</gene>
<dbReference type="SMART" id="SM00530">
    <property type="entry name" value="HTH_XRE"/>
    <property type="match status" value="1"/>
</dbReference>
<dbReference type="Gene3D" id="1.25.40.10">
    <property type="entry name" value="Tetratricopeptide repeat domain"/>
    <property type="match status" value="2"/>
</dbReference>
<dbReference type="RefSeq" id="WP_066391722.1">
    <property type="nucleotide sequence ID" value="NZ_JAGIKZ010000025.1"/>
</dbReference>
<proteinExistence type="predicted"/>
<comment type="caution">
    <text evidence="3">The sequence shown here is derived from an EMBL/GenBank/DDBJ whole genome shotgun (WGS) entry which is preliminary data.</text>
</comment>
<feature type="domain" description="HTH cro/C1-type" evidence="2">
    <location>
        <begin position="6"/>
        <end position="59"/>
    </location>
</feature>
<dbReference type="PANTHER" id="PTHR46797">
    <property type="entry name" value="HTH-TYPE TRANSCRIPTIONAL REGULATOR"/>
    <property type="match status" value="1"/>
</dbReference>
<keyword evidence="4" id="KW-1185">Reference proteome</keyword>
<accession>A0ABS4RIE1</accession>
<evidence type="ECO:0000313" key="3">
    <source>
        <dbReference type="EMBL" id="MBP2242677.1"/>
    </source>
</evidence>
<dbReference type="SUPFAM" id="SSF47413">
    <property type="entry name" value="lambda repressor-like DNA-binding domains"/>
    <property type="match status" value="1"/>
</dbReference>
<sequence length="415" mass="48193">MLGERIRSLRKQKRMTLEALAGDALTKGMLSLIENNKAKPSMESLTYIAERLGVEVSSLLEDISIQELRTVLEQAEKLFNLLSPKKSETNKQIIALIDPYIENLSNGYEAARLLDIYSHCLFKEKKVGWMPYLDRAADIYDQMNLTSNRASLGIFRSTVIFIAHDYQEALRTFLHERSLIEANHAYIDPITRLSLDYHETILYFAVGDAKSALHVMNHAISFSNKNRIYYQIDDLYRMAAGHAMMSKNKEEMAYYATKLKQYGEFADDPNSLLFYKLLMIESLIFEEKQYDEVIKLIDELHTENHLNEVYKPYFMLEKGRALYGMGLYAEALQYLNDIHFPDYMHHPFDLSIFYIADSYIALCHLELKNEHEALKAAKKAIDRFEPLPETSYKDFSMETYQLIKSSLKQIKPADE</sequence>
<reference evidence="3 4" key="1">
    <citation type="submission" date="2021-03" db="EMBL/GenBank/DDBJ databases">
        <title>Genomic Encyclopedia of Type Strains, Phase IV (KMG-IV): sequencing the most valuable type-strain genomes for metagenomic binning, comparative biology and taxonomic classification.</title>
        <authorList>
            <person name="Goeker M."/>
        </authorList>
    </citation>
    <scope>NUCLEOTIDE SEQUENCE [LARGE SCALE GENOMIC DNA]</scope>
    <source>
        <strain evidence="3 4">DSM 26675</strain>
    </source>
</reference>
<dbReference type="InterPro" id="IPR011990">
    <property type="entry name" value="TPR-like_helical_dom_sf"/>
</dbReference>